<sequence>MSLLTTINLSQMSEFSLVIAAIGVTAGHIDRQILSIMIFVFVITSIVSTYMIQYSDSLQKALSRGLQRIGLKDITTAPDDTSLGSEAEKHIALLGFFRVASSLIHELQADESPEEAMRRLKRDHIFVVDFNPEVHIKLRALGMQSIYGDISHMETLHHAGVHEAKVAISTIPDNILVGTDNLQLIKQIQTLCPHAKIIVTAESPKRALEMYAEGADYVLLPRILAAQHLRHVIEVLLSDDADTIAQLKQAHCDALQGREEVVS</sequence>
<feature type="transmembrane region" description="Helical" evidence="3">
    <location>
        <begin position="33"/>
        <end position="52"/>
    </location>
</feature>
<protein>
    <recommendedName>
        <fullName evidence="4">RCK N-terminal domain-containing protein</fullName>
    </recommendedName>
</protein>
<proteinExistence type="inferred from homology"/>
<organism evidence="5 6">
    <name type="scientific">Tectimicrobiota bacterium</name>
    <dbReference type="NCBI Taxonomy" id="2528274"/>
    <lineage>
        <taxon>Bacteria</taxon>
        <taxon>Pseudomonadati</taxon>
        <taxon>Nitrospinota/Tectimicrobiota group</taxon>
        <taxon>Candidatus Tectimicrobiota</taxon>
    </lineage>
</organism>
<evidence type="ECO:0000256" key="2">
    <source>
        <dbReference type="ARBA" id="ARBA00022448"/>
    </source>
</evidence>
<gene>
    <name evidence="5" type="ORF">FJZ47_13525</name>
</gene>
<feature type="transmembrane region" description="Helical" evidence="3">
    <location>
        <begin position="6"/>
        <end position="26"/>
    </location>
</feature>
<dbReference type="InterPro" id="IPR038770">
    <property type="entry name" value="Na+/solute_symporter_sf"/>
</dbReference>
<dbReference type="Proteomes" id="UP000712673">
    <property type="component" value="Unassembled WGS sequence"/>
</dbReference>
<dbReference type="SUPFAM" id="SSF51735">
    <property type="entry name" value="NAD(P)-binding Rossmann-fold domains"/>
    <property type="match status" value="1"/>
</dbReference>
<keyword evidence="2" id="KW-0813">Transport</keyword>
<dbReference type="PANTHER" id="PTHR42751">
    <property type="entry name" value="SODIUM/HYDROGEN EXCHANGER FAMILY/TRKA DOMAIN PROTEIN"/>
    <property type="match status" value="1"/>
</dbReference>
<evidence type="ECO:0000256" key="1">
    <source>
        <dbReference type="ARBA" id="ARBA00005551"/>
    </source>
</evidence>
<accession>A0A937W0U8</accession>
<dbReference type="AlphaFoldDB" id="A0A937W0U8"/>
<dbReference type="GO" id="GO:0006813">
    <property type="term" value="P:potassium ion transport"/>
    <property type="evidence" value="ECO:0007669"/>
    <property type="project" value="InterPro"/>
</dbReference>
<name>A0A937W0U8_UNCTE</name>
<dbReference type="Gene3D" id="3.40.50.720">
    <property type="entry name" value="NAD(P)-binding Rossmann-like Domain"/>
    <property type="match status" value="1"/>
</dbReference>
<dbReference type="Pfam" id="PF02254">
    <property type="entry name" value="TrkA_N"/>
    <property type="match status" value="1"/>
</dbReference>
<dbReference type="EMBL" id="VGLS01000410">
    <property type="protein sequence ID" value="MBM3224809.1"/>
    <property type="molecule type" value="Genomic_DNA"/>
</dbReference>
<keyword evidence="3" id="KW-0812">Transmembrane</keyword>
<evidence type="ECO:0000256" key="3">
    <source>
        <dbReference type="SAM" id="Phobius"/>
    </source>
</evidence>
<evidence type="ECO:0000259" key="4">
    <source>
        <dbReference type="PROSITE" id="PS51201"/>
    </source>
</evidence>
<dbReference type="Gene3D" id="1.20.1530.20">
    <property type="match status" value="1"/>
</dbReference>
<comment type="similarity">
    <text evidence="1">Belongs to the monovalent cation:proton antiporter 2 (CPA2) transporter (TC 2.A.37) family.</text>
</comment>
<feature type="domain" description="RCK N-terminal" evidence="4">
    <location>
        <begin position="88"/>
        <end position="219"/>
    </location>
</feature>
<comment type="caution">
    <text evidence="5">The sequence shown here is derived from an EMBL/GenBank/DDBJ whole genome shotgun (WGS) entry which is preliminary data.</text>
</comment>
<evidence type="ECO:0000313" key="5">
    <source>
        <dbReference type="EMBL" id="MBM3224809.1"/>
    </source>
</evidence>
<dbReference type="PROSITE" id="PS51201">
    <property type="entry name" value="RCK_N"/>
    <property type="match status" value="1"/>
</dbReference>
<dbReference type="InterPro" id="IPR036291">
    <property type="entry name" value="NAD(P)-bd_dom_sf"/>
</dbReference>
<keyword evidence="3" id="KW-0472">Membrane</keyword>
<reference evidence="5" key="1">
    <citation type="submission" date="2019-03" db="EMBL/GenBank/DDBJ databases">
        <title>Lake Tanganyika Metagenome-Assembled Genomes (MAGs).</title>
        <authorList>
            <person name="Tran P."/>
        </authorList>
    </citation>
    <scope>NUCLEOTIDE SEQUENCE</scope>
    <source>
        <strain evidence="5">K_DeepCast_65m_m2_066</strain>
    </source>
</reference>
<keyword evidence="3" id="KW-1133">Transmembrane helix</keyword>
<dbReference type="InterPro" id="IPR003148">
    <property type="entry name" value="RCK_N"/>
</dbReference>
<evidence type="ECO:0000313" key="6">
    <source>
        <dbReference type="Proteomes" id="UP000712673"/>
    </source>
</evidence>
<dbReference type="PANTHER" id="PTHR42751:SF3">
    <property type="entry name" value="SODIUM_GLUTAMATE SYMPORTER"/>
    <property type="match status" value="1"/>
</dbReference>